<dbReference type="Gene3D" id="1.10.10.60">
    <property type="entry name" value="Homeodomain-like"/>
    <property type="match status" value="1"/>
</dbReference>
<evidence type="ECO:0000313" key="1">
    <source>
        <dbReference type="EMBL" id="ENZ34579.1"/>
    </source>
</evidence>
<protein>
    <recommendedName>
        <fullName evidence="3">Helix-turn-helix domain-containing protein</fullName>
    </recommendedName>
</protein>
<dbReference type="EMBL" id="AGYG01000028">
    <property type="protein sequence ID" value="ENZ34579.1"/>
    <property type="molecule type" value="Genomic_DNA"/>
</dbReference>
<dbReference type="PATRIC" id="fig|997897.5.peg.4175"/>
<evidence type="ECO:0008006" key="3">
    <source>
        <dbReference type="Google" id="ProtNLM"/>
    </source>
</evidence>
<evidence type="ECO:0000313" key="2">
    <source>
        <dbReference type="Proteomes" id="UP000013041"/>
    </source>
</evidence>
<dbReference type="Proteomes" id="UP000013041">
    <property type="component" value="Unassembled WGS sequence"/>
</dbReference>
<dbReference type="SUPFAM" id="SSF46689">
    <property type="entry name" value="Homeodomain-like"/>
    <property type="match status" value="1"/>
</dbReference>
<dbReference type="Pfam" id="PF13384">
    <property type="entry name" value="HTH_23"/>
    <property type="match status" value="1"/>
</dbReference>
<dbReference type="AlphaFoldDB" id="R0AP74"/>
<dbReference type="HOGENOM" id="CLU_120879_0_0_9"/>
<organism evidence="1 2">
    <name type="scientific">Enterocloster bolteae 90B8</name>
    <dbReference type="NCBI Taxonomy" id="997897"/>
    <lineage>
        <taxon>Bacteria</taxon>
        <taxon>Bacillati</taxon>
        <taxon>Bacillota</taxon>
        <taxon>Clostridia</taxon>
        <taxon>Lachnospirales</taxon>
        <taxon>Lachnospiraceae</taxon>
        <taxon>Enterocloster</taxon>
    </lineage>
</organism>
<name>R0AP74_9FIRM</name>
<sequence length="183" mass="21185">MARQKWQEWVENEEKLTILAAWARAGKTDDEIAKLVGISRSTLGEWKKKHEKISEALSTGKDYADRLVENSLYRAALGYTVTNKKPIKTRHVTYEDGKKIKEDEVIEYAEETVHVEGDTKAIVFWLENRMPEWRKRCEEIKNSNIEDENGVGLIVMGTEQADEIKKLMEVAQEQSEKEQQVTE</sequence>
<accession>R0AP74</accession>
<gene>
    <name evidence="1" type="ORF">HMPREF1097_03966</name>
</gene>
<comment type="caution">
    <text evidence="1">The sequence shown here is derived from an EMBL/GenBank/DDBJ whole genome shotgun (WGS) entry which is preliminary data.</text>
</comment>
<dbReference type="InterPro" id="IPR009057">
    <property type="entry name" value="Homeodomain-like_sf"/>
</dbReference>
<reference evidence="1 2" key="1">
    <citation type="submission" date="2013-01" db="EMBL/GenBank/DDBJ databases">
        <title>The Genome Sequence of Clostridium bolteae 90B8.</title>
        <authorList>
            <consortium name="The Broad Institute Genome Sequencing Platform"/>
            <person name="Earl A."/>
            <person name="Ward D."/>
            <person name="Feldgarden M."/>
            <person name="Gevers D."/>
            <person name="Courvalin P."/>
            <person name="Lambert T."/>
            <person name="Walker B."/>
            <person name="Young S.K."/>
            <person name="Zeng Q."/>
            <person name="Gargeya S."/>
            <person name="Fitzgerald M."/>
            <person name="Haas B."/>
            <person name="Abouelleil A."/>
            <person name="Alvarado L."/>
            <person name="Arachchi H.M."/>
            <person name="Berlin A.M."/>
            <person name="Chapman S.B."/>
            <person name="Dewar J."/>
            <person name="Goldberg J."/>
            <person name="Griggs A."/>
            <person name="Gujja S."/>
            <person name="Hansen M."/>
            <person name="Howarth C."/>
            <person name="Imamovic A."/>
            <person name="Larimer J."/>
            <person name="McCowan C."/>
            <person name="Murphy C."/>
            <person name="Neiman D."/>
            <person name="Pearson M."/>
            <person name="Priest M."/>
            <person name="Roberts A."/>
            <person name="Saif S."/>
            <person name="Shea T."/>
            <person name="Sisk P."/>
            <person name="Sykes S."/>
            <person name="Wortman J."/>
            <person name="Nusbaum C."/>
            <person name="Birren B."/>
        </authorList>
    </citation>
    <scope>NUCLEOTIDE SEQUENCE [LARGE SCALE GENOMIC DNA]</scope>
    <source>
        <strain evidence="1 2">90B8</strain>
    </source>
</reference>
<proteinExistence type="predicted"/>